<dbReference type="GO" id="GO:0030257">
    <property type="term" value="C:type III protein secretion system complex"/>
    <property type="evidence" value="ECO:0007669"/>
    <property type="project" value="InterPro"/>
</dbReference>
<proteinExistence type="predicted"/>
<keyword evidence="4" id="KW-0547">Nucleotide-binding</keyword>
<comment type="subcellular location">
    <subcellularLocation>
        <location evidence="1">Cytoplasm</location>
    </subcellularLocation>
</comment>
<evidence type="ECO:0000256" key="8">
    <source>
        <dbReference type="ARBA" id="ARBA00034006"/>
    </source>
</evidence>
<dbReference type="InterPro" id="IPR022425">
    <property type="entry name" value="FliI_clade2"/>
</dbReference>
<keyword evidence="3" id="KW-0963">Cytoplasm</keyword>
<evidence type="ECO:0000256" key="1">
    <source>
        <dbReference type="ARBA" id="ARBA00004496"/>
    </source>
</evidence>
<dbReference type="PANTHER" id="PTHR15184:SF9">
    <property type="entry name" value="SPI-1 TYPE 3 SECRETION SYSTEM ATPASE"/>
    <property type="match status" value="1"/>
</dbReference>
<dbReference type="GO" id="GO:0005737">
    <property type="term" value="C:cytoplasm"/>
    <property type="evidence" value="ECO:0007669"/>
    <property type="project" value="UniProtKB-SubCell"/>
</dbReference>
<dbReference type="GO" id="GO:0005524">
    <property type="term" value="F:ATP binding"/>
    <property type="evidence" value="ECO:0007669"/>
    <property type="project" value="UniProtKB-KW"/>
</dbReference>
<protein>
    <submittedName>
        <fullName evidence="10">Flagellum-specific ATP synthase</fullName>
    </submittedName>
</protein>
<keyword evidence="5" id="KW-0067">ATP-binding</keyword>
<dbReference type="PROSITE" id="PS00152">
    <property type="entry name" value="ATPASE_ALPHA_BETA"/>
    <property type="match status" value="1"/>
</dbReference>
<dbReference type="InterPro" id="IPR020003">
    <property type="entry name" value="ATPase_a/bsu_AS"/>
</dbReference>
<dbReference type="Proteomes" id="UP000295066">
    <property type="component" value="Unassembled WGS sequence"/>
</dbReference>
<keyword evidence="7" id="KW-1278">Translocase</keyword>
<dbReference type="SMART" id="SM00382">
    <property type="entry name" value="AAA"/>
    <property type="match status" value="1"/>
</dbReference>
<evidence type="ECO:0000256" key="7">
    <source>
        <dbReference type="ARBA" id="ARBA00022967"/>
    </source>
</evidence>
<dbReference type="RefSeq" id="WP_133955417.1">
    <property type="nucleotide sequence ID" value="NZ_SORI01000001.1"/>
</dbReference>
<evidence type="ECO:0000256" key="6">
    <source>
        <dbReference type="ARBA" id="ARBA00022927"/>
    </source>
</evidence>
<keyword evidence="6" id="KW-0653">Protein transport</keyword>
<dbReference type="InterPro" id="IPR004100">
    <property type="entry name" value="ATPase_F1/V1/A1_a/bsu_N"/>
</dbReference>
<dbReference type="EMBL" id="SORI01000001">
    <property type="protein sequence ID" value="TDY65049.1"/>
    <property type="molecule type" value="Genomic_DNA"/>
</dbReference>
<gene>
    <name evidence="10" type="ORF">C8D99_101196</name>
</gene>
<dbReference type="Gene3D" id="3.40.50.12240">
    <property type="match status" value="1"/>
</dbReference>
<dbReference type="GO" id="GO:0071973">
    <property type="term" value="P:bacterial-type flagellum-dependent cell motility"/>
    <property type="evidence" value="ECO:0007669"/>
    <property type="project" value="InterPro"/>
</dbReference>
<dbReference type="Pfam" id="PF18269">
    <property type="entry name" value="T3SS_ATPase_C"/>
    <property type="match status" value="1"/>
</dbReference>
<dbReference type="GO" id="GO:0008564">
    <property type="term" value="F:protein-exporting ATPase activity"/>
    <property type="evidence" value="ECO:0007669"/>
    <property type="project" value="UniProtKB-EC"/>
</dbReference>
<dbReference type="CDD" id="cd18117">
    <property type="entry name" value="ATP-synt_flagellum-secretory_path_III_N"/>
    <property type="match status" value="1"/>
</dbReference>
<dbReference type="InterPro" id="IPR003593">
    <property type="entry name" value="AAA+_ATPase"/>
</dbReference>
<dbReference type="GO" id="GO:0044780">
    <property type="term" value="P:bacterial-type flagellum assembly"/>
    <property type="evidence" value="ECO:0007669"/>
    <property type="project" value="InterPro"/>
</dbReference>
<dbReference type="InterPro" id="IPR005714">
    <property type="entry name" value="ATPase_T3SS_FliI/YscN"/>
</dbReference>
<comment type="catalytic activity">
    <reaction evidence="8">
        <text>ATP + H2O + cellular proteinSide 1 = ADP + phosphate + cellular proteinSide 2.</text>
        <dbReference type="EC" id="7.4.2.8"/>
    </reaction>
</comment>
<evidence type="ECO:0000256" key="4">
    <source>
        <dbReference type="ARBA" id="ARBA00022741"/>
    </source>
</evidence>
<dbReference type="CDD" id="cd01136">
    <property type="entry name" value="ATPase_flagellum-secretory_path_III"/>
    <property type="match status" value="1"/>
</dbReference>
<keyword evidence="11" id="KW-1185">Reference proteome</keyword>
<organism evidence="10 11">
    <name type="scientific">Aminivibrio pyruvatiphilus</name>
    <dbReference type="NCBI Taxonomy" id="1005740"/>
    <lineage>
        <taxon>Bacteria</taxon>
        <taxon>Thermotogati</taxon>
        <taxon>Synergistota</taxon>
        <taxon>Synergistia</taxon>
        <taxon>Synergistales</taxon>
        <taxon>Aminobacteriaceae</taxon>
        <taxon>Aminivibrio</taxon>
    </lineage>
</organism>
<feature type="domain" description="AAA+ ATPase" evidence="9">
    <location>
        <begin position="164"/>
        <end position="346"/>
    </location>
</feature>
<dbReference type="SUPFAM" id="SSF52540">
    <property type="entry name" value="P-loop containing nucleoside triphosphate hydrolases"/>
    <property type="match status" value="1"/>
</dbReference>
<dbReference type="PANTHER" id="PTHR15184">
    <property type="entry name" value="ATP SYNTHASE"/>
    <property type="match status" value="1"/>
</dbReference>
<accession>A0A4R8MGD4</accession>
<evidence type="ECO:0000256" key="3">
    <source>
        <dbReference type="ARBA" id="ARBA00022490"/>
    </source>
</evidence>
<evidence type="ECO:0000313" key="11">
    <source>
        <dbReference type="Proteomes" id="UP000295066"/>
    </source>
</evidence>
<dbReference type="InterPro" id="IPR050053">
    <property type="entry name" value="ATPase_alpha/beta_chains"/>
</dbReference>
<dbReference type="FunFam" id="3.40.50.12240:FF:000002">
    <property type="entry name" value="Flagellum-specific ATP synthase FliI"/>
    <property type="match status" value="1"/>
</dbReference>
<reference evidence="10 11" key="1">
    <citation type="submission" date="2019-03" db="EMBL/GenBank/DDBJ databases">
        <title>Genomic Encyclopedia of Type Strains, Phase IV (KMG-IV): sequencing the most valuable type-strain genomes for metagenomic binning, comparative biology and taxonomic classification.</title>
        <authorList>
            <person name="Goeker M."/>
        </authorList>
    </citation>
    <scope>NUCLEOTIDE SEQUENCE [LARGE SCALE GENOMIC DNA]</scope>
    <source>
        <strain evidence="10 11">DSM 25964</strain>
    </source>
</reference>
<dbReference type="NCBIfam" id="TIGR01026">
    <property type="entry name" value="fliI_yscN"/>
    <property type="match status" value="1"/>
</dbReference>
<evidence type="ECO:0000256" key="2">
    <source>
        <dbReference type="ARBA" id="ARBA00022448"/>
    </source>
</evidence>
<dbReference type="OrthoDB" id="9803053at2"/>
<dbReference type="GO" id="GO:0046933">
    <property type="term" value="F:proton-transporting ATP synthase activity, rotational mechanism"/>
    <property type="evidence" value="ECO:0007669"/>
    <property type="project" value="TreeGrafter"/>
</dbReference>
<name>A0A4R8MGD4_9BACT</name>
<comment type="caution">
    <text evidence="10">The sequence shown here is derived from an EMBL/GenBank/DDBJ whole genome shotgun (WGS) entry which is preliminary data.</text>
</comment>
<dbReference type="NCBIfam" id="TIGR03497">
    <property type="entry name" value="FliI_clade2"/>
    <property type="match status" value="1"/>
</dbReference>
<evidence type="ECO:0000259" key="9">
    <source>
        <dbReference type="SMART" id="SM00382"/>
    </source>
</evidence>
<dbReference type="GO" id="GO:0030254">
    <property type="term" value="P:protein secretion by the type III secretion system"/>
    <property type="evidence" value="ECO:0007669"/>
    <property type="project" value="InterPro"/>
</dbReference>
<keyword evidence="2" id="KW-0813">Transport</keyword>
<dbReference type="InterPro" id="IPR040627">
    <property type="entry name" value="T3SS_ATPase_C"/>
</dbReference>
<dbReference type="GO" id="GO:0016887">
    <property type="term" value="F:ATP hydrolysis activity"/>
    <property type="evidence" value="ECO:0007669"/>
    <property type="project" value="InterPro"/>
</dbReference>
<dbReference type="Pfam" id="PF00006">
    <property type="entry name" value="ATP-synt_ab"/>
    <property type="match status" value="1"/>
</dbReference>
<dbReference type="InterPro" id="IPR027417">
    <property type="entry name" value="P-loop_NTPase"/>
</dbReference>
<evidence type="ECO:0000313" key="10">
    <source>
        <dbReference type="EMBL" id="TDY65049.1"/>
    </source>
</evidence>
<dbReference type="InterPro" id="IPR000194">
    <property type="entry name" value="ATPase_F1/V1/A1_a/bsu_nucl-bd"/>
</dbReference>
<dbReference type="AlphaFoldDB" id="A0A4R8MGD4"/>
<evidence type="ECO:0000256" key="5">
    <source>
        <dbReference type="ARBA" id="ARBA00022840"/>
    </source>
</evidence>
<sequence length="442" mass="47516">MTAAPETGLLSILEQRLSGVQLTKINGRIVQVVGLVAESRGPDVRVGDLCSIRYRNSARASLSAEVVGFRGDRVLLMPLGNLKDIGPGCDVLSMERPLGVRVGDSLLGRILDGLGNPIDDRGPVAASGFYPLYADPPHPLRRKMITSPLPVGVKVIDGLLTLGTGQRIGIFAGSGVGKSTLLAMMARYTEADVNVIALVGERGREVREFVDRDLGEEGRRRSVLVIATSDQPPLIRLKASLTATAIAEYFRDQGKNVLLMMDSVTRVARAQREVGLAIGEPPTTRGYTPSVFEMLPRLLERAGAGERGSITGIYTVLVEGDDMNEPVADTVRGVLDGHVVLSRKIAARNFYPAVDVLESVSRVMPSIVDPEHLSASGRLRELLAVYGEAEDLISIGAYKSGSNPKVDWAVEHLQGVHSFLRQTVGEKVPFGEMEGQLLSLVP</sequence>
<dbReference type="Pfam" id="PF02874">
    <property type="entry name" value="ATP-synt_ab_N"/>
    <property type="match status" value="1"/>
</dbReference>